<dbReference type="SUPFAM" id="SSF52540">
    <property type="entry name" value="P-loop containing nucleoside triphosphate hydrolases"/>
    <property type="match status" value="1"/>
</dbReference>
<dbReference type="SUPFAM" id="SSF50978">
    <property type="entry name" value="WD40 repeat-like"/>
    <property type="match status" value="1"/>
</dbReference>
<evidence type="ECO:0000259" key="25">
    <source>
        <dbReference type="PROSITE" id="PS50067"/>
    </source>
</evidence>
<comment type="subcellular location">
    <subcellularLocation>
        <location evidence="3">Cell projection</location>
        <location evidence="3">Axon</location>
    </subcellularLocation>
    <subcellularLocation>
        <location evidence="2">Cell projection</location>
        <location evidence="2">Dendrite</location>
    </subcellularLocation>
    <subcellularLocation>
        <location evidence="5">Cell projection</location>
        <location evidence="5">Growth cone</location>
    </subcellularLocation>
    <subcellularLocation>
        <location evidence="1">Cytoplasm</location>
        <location evidence="1">Cytoskeleton</location>
    </subcellularLocation>
    <subcellularLocation>
        <location evidence="4">Cytoplasmic vesicle</location>
    </subcellularLocation>
</comment>
<dbReference type="EMBL" id="KK734402">
    <property type="protein sequence ID" value="KFR07720.1"/>
    <property type="molecule type" value="Genomic_DNA"/>
</dbReference>
<dbReference type="GO" id="GO:0005874">
    <property type="term" value="C:microtubule"/>
    <property type="evidence" value="ECO:0007669"/>
    <property type="project" value="UniProtKB-KW"/>
</dbReference>
<dbReference type="Pfam" id="PF25764">
    <property type="entry name" value="KIF21A_4th"/>
    <property type="match status" value="1"/>
</dbReference>
<dbReference type="InterPro" id="IPR001680">
    <property type="entry name" value="WD40_rpt"/>
</dbReference>
<evidence type="ECO:0000256" key="16">
    <source>
        <dbReference type="ARBA" id="ARBA00023273"/>
    </source>
</evidence>
<feature type="repeat" description="WD" evidence="21">
    <location>
        <begin position="1330"/>
        <end position="1371"/>
    </location>
</feature>
<feature type="region of interest" description="Disordered" evidence="24">
    <location>
        <begin position="336"/>
        <end position="453"/>
    </location>
</feature>
<dbReference type="CDD" id="cd22262">
    <property type="entry name" value="Rcc_KIF21B"/>
    <property type="match status" value="1"/>
</dbReference>
<dbReference type="GO" id="GO:0030425">
    <property type="term" value="C:dendrite"/>
    <property type="evidence" value="ECO:0007669"/>
    <property type="project" value="UniProtKB-SubCell"/>
</dbReference>
<dbReference type="Gene3D" id="3.40.850.10">
    <property type="entry name" value="Kinesin motor domain"/>
    <property type="match status" value="2"/>
</dbReference>
<dbReference type="GO" id="GO:0003777">
    <property type="term" value="F:microtubule motor activity"/>
    <property type="evidence" value="ECO:0007669"/>
    <property type="project" value="InterPro"/>
</dbReference>
<dbReference type="InterPro" id="IPR056532">
    <property type="entry name" value="KIF21A/B_hel_2"/>
</dbReference>
<evidence type="ECO:0000256" key="3">
    <source>
        <dbReference type="ARBA" id="ARBA00004489"/>
    </source>
</evidence>
<feature type="coiled-coil region" evidence="23">
    <location>
        <begin position="210"/>
        <end position="276"/>
    </location>
</feature>
<dbReference type="PROSITE" id="PS50294">
    <property type="entry name" value="WD_REPEATS_REGION"/>
    <property type="match status" value="1"/>
</dbReference>
<evidence type="ECO:0000256" key="13">
    <source>
        <dbReference type="ARBA" id="ARBA00023054"/>
    </source>
</evidence>
<dbReference type="Gene3D" id="2.130.10.10">
    <property type="entry name" value="YVTN repeat-like/Quinoprotein amine dehydrogenase"/>
    <property type="match status" value="2"/>
</dbReference>
<dbReference type="FunFam" id="2.130.10.10:FF:000131">
    <property type="entry name" value="Kinesin family member 21A"/>
    <property type="match status" value="1"/>
</dbReference>
<keyword evidence="10" id="KW-0677">Repeat</keyword>
<feature type="non-terminal residue" evidence="26">
    <location>
        <position position="1409"/>
    </location>
</feature>
<sequence>QLYNEEILDLFDSARDPDARHRKSNIKIHEDASGSTYTPGLIQCLKQGALSRTTASTQMNVQSSRSHAIFTIHLCQMRVCARPELVNGEVSSLLDGAQSTTEYETLTAKFHFVDLAGSERLKRTGATGERAKEGISINCGLVWPRARAFPGAELAQGGGNCPFTLIFTSPSQTIMIACVSPSDRDFMETLNTLKYANRARNIKNKVVVNQDKTSQQISALRAEIARLQMELMEYKAGKRVIGEDGSEGYSDLFRENAMLQKENSALRMRVKAMQEAIDAINSRVTHLMSQEANLMLAKAGDGNEAIGALIQNYIREIEELRTKLLESESMNESLRRSLSRASARAPPSKGEGGCRAVLDKGRLRSPTLGLANTPLLSPSPEKEAFKKRQKLQQDNGEETDENEVEEVRGLRARAEEEEEQDESGCEEEDGREDEDEDSGSEESLVDSDSDAEEKGNFQAALAALTCEIEIKQKLIDELENSQRRLQTLKHQYEEKLILLQNKIRDTQLERDRVLQNLSTMECYTEEKANKIKADYEKRLKEMNRDLQKLQAAQKEHARLLKNQSRYERELRKLQAEVAEMKKAKVALMKQMREEQQRRRLAETKRNREIAQLKKEQRRQVSALRRLAKPMSDRVAGRASQKPAMLDSGAEVSASTTSSEPESGARSVSSIVRQPIAHVPFLPSGCRKKFPKKGTSQTFSKAARLKWQSLERRIFDIVMQRMTIVNLEADMERLIKKREELALLQEALLGKRAKLQAESPKEQKGLQELNEEIEVLGANIDYINDSISDCQATIMQIEETKEELDSTDTSVVISSCSLAEARLLLDNFLKASIGCRWQRRRALEGPLRQTDVTGASQNHAILDALREKAESHPELQALIHNVQQGGTRDWCILRMDGVRDKDQPPSTEGSREQVLRGAAEGAGAVQSGEEEAEGRPSRSLQLLTGGGSEGGGGLCSPVTSARTRGNGLKLRQRRFSPTTVGSLPGELGSWRDGGMGRERLGGPDERGEMLAGPGSCQVSNFQVVCPSHPSRLRPPDVGFTPPSSPPTRPRNDRNVFSRLTSNQSQGSALDKGIINPVGGTKNARTAPLQCVSVAEGHTKPVLCLDATDELLFTGSKDRSCKMWNLVTGQEIASLKGHPNNVVSIKYCGHTGLVFTVSTSYIKVWDIRDSARCIRTLTSSGQVISGDACAGTTTRTVTGGQGEHQINQIALNPTGTMLYAATGNSVRIWELSRLQPVGKLSGHIGPVMCLTVNQTASNHDLVVTGSKDHYVKVFEIAEGMVGNIGPTHNFEPPHYDGIECLAIQGDVLFSGSRDNGIKKWDLEQQELIQQIPNAHKDWVCALAFIPGRPMVLSACRGGMIKVWNVDTFTPVGEIKGHDSPINAICTNSKHIFTASSDLTVKLWSGRRLPAG</sequence>
<comment type="similarity">
    <text evidence="22">Belongs to the TRAFAC class myosin-kinesin ATPase superfamily. Kinesin family.</text>
</comment>
<evidence type="ECO:0000256" key="22">
    <source>
        <dbReference type="PROSITE-ProRule" id="PRU00283"/>
    </source>
</evidence>
<reference evidence="26 27" key="1">
    <citation type="submission" date="2014-04" db="EMBL/GenBank/DDBJ databases">
        <title>Genome evolution of avian class.</title>
        <authorList>
            <person name="Zhang G."/>
            <person name="Li C."/>
        </authorList>
    </citation>
    <scope>NUCLEOTIDE SEQUENCE [LARGE SCALE GENOMIC DNA]</scope>
    <source>
        <strain evidence="26">BGI_N306</strain>
    </source>
</reference>
<dbReference type="GO" id="GO:0007018">
    <property type="term" value="P:microtubule-based movement"/>
    <property type="evidence" value="ECO:0007669"/>
    <property type="project" value="InterPro"/>
</dbReference>
<dbReference type="CDD" id="cd00200">
    <property type="entry name" value="WD40"/>
    <property type="match status" value="1"/>
</dbReference>
<dbReference type="PANTHER" id="PTHR47969:SF32">
    <property type="entry name" value="KINESIN-LIKE PROTEIN KIF21B ISOFORM X1"/>
    <property type="match status" value="1"/>
</dbReference>
<evidence type="ECO:0000256" key="8">
    <source>
        <dbReference type="ARBA" id="ARBA00022574"/>
    </source>
</evidence>
<feature type="compositionally biased region" description="Basic and acidic residues" evidence="24">
    <location>
        <begin position="405"/>
        <end position="414"/>
    </location>
</feature>
<dbReference type="InterPro" id="IPR036322">
    <property type="entry name" value="WD40_repeat_dom_sf"/>
</dbReference>
<dbReference type="PROSITE" id="PS50067">
    <property type="entry name" value="KINESIN_MOTOR_2"/>
    <property type="match status" value="1"/>
</dbReference>
<comment type="caution">
    <text evidence="22">Lacks conserved residue(s) required for the propagation of feature annotation.</text>
</comment>
<evidence type="ECO:0000256" key="5">
    <source>
        <dbReference type="ARBA" id="ARBA00004624"/>
    </source>
</evidence>
<dbReference type="InterPro" id="IPR027417">
    <property type="entry name" value="P-loop_NTPase"/>
</dbReference>
<evidence type="ECO:0000256" key="15">
    <source>
        <dbReference type="ARBA" id="ARBA00023212"/>
    </source>
</evidence>
<feature type="compositionally biased region" description="Acidic residues" evidence="24">
    <location>
        <begin position="415"/>
        <end position="451"/>
    </location>
</feature>
<dbReference type="InterPro" id="IPR019821">
    <property type="entry name" value="Kinesin_motor_CS"/>
</dbReference>
<gene>
    <name evidence="26" type="ORF">N306_09078</name>
</gene>
<feature type="compositionally biased region" description="Acidic residues" evidence="24">
    <location>
        <begin position="395"/>
        <end position="404"/>
    </location>
</feature>
<evidence type="ECO:0000256" key="18">
    <source>
        <dbReference type="ARBA" id="ARBA00055608"/>
    </source>
</evidence>
<evidence type="ECO:0000256" key="17">
    <source>
        <dbReference type="ARBA" id="ARBA00023329"/>
    </source>
</evidence>
<keyword evidence="12" id="KW-0067">ATP-binding</keyword>
<dbReference type="InterPro" id="IPR027640">
    <property type="entry name" value="Kinesin-like_fam"/>
</dbReference>
<dbReference type="GO" id="GO:0008017">
    <property type="term" value="F:microtubule binding"/>
    <property type="evidence" value="ECO:0007669"/>
    <property type="project" value="InterPro"/>
</dbReference>
<keyword evidence="17" id="KW-0968">Cytoplasmic vesicle</keyword>
<feature type="repeat" description="WD" evidence="21">
    <location>
        <begin position="1289"/>
        <end position="1328"/>
    </location>
</feature>
<evidence type="ECO:0000256" key="9">
    <source>
        <dbReference type="ARBA" id="ARBA00022701"/>
    </source>
</evidence>
<keyword evidence="27" id="KW-1185">Reference proteome</keyword>
<keyword evidence="9" id="KW-0493">Microtubule</keyword>
<organism evidence="26 27">
    <name type="scientific">Opisthocomus hoazin</name>
    <name type="common">Hoatzin</name>
    <name type="synonym">Phasianus hoazin</name>
    <dbReference type="NCBI Taxonomy" id="30419"/>
    <lineage>
        <taxon>Eukaryota</taxon>
        <taxon>Metazoa</taxon>
        <taxon>Chordata</taxon>
        <taxon>Craniata</taxon>
        <taxon>Vertebrata</taxon>
        <taxon>Euteleostomi</taxon>
        <taxon>Archelosauria</taxon>
        <taxon>Archosauria</taxon>
        <taxon>Dinosauria</taxon>
        <taxon>Saurischia</taxon>
        <taxon>Theropoda</taxon>
        <taxon>Coelurosauria</taxon>
        <taxon>Aves</taxon>
        <taxon>Neognathae</taxon>
        <taxon>Neoaves</taxon>
        <taxon>Opisthocomiformes</taxon>
        <taxon>Opisthocomidae</taxon>
        <taxon>Opisthocomus</taxon>
    </lineage>
</organism>
<dbReference type="PROSITE" id="PS50082">
    <property type="entry name" value="WD_REPEATS_2"/>
    <property type="match status" value="4"/>
</dbReference>
<dbReference type="GO" id="GO:0005875">
    <property type="term" value="C:microtubule associated complex"/>
    <property type="evidence" value="ECO:0007669"/>
    <property type="project" value="TreeGrafter"/>
</dbReference>
<keyword evidence="15" id="KW-0206">Cytoskeleton</keyword>
<dbReference type="PROSITE" id="PS00678">
    <property type="entry name" value="WD_REPEATS_1"/>
    <property type="match status" value="1"/>
</dbReference>
<keyword evidence="8 21" id="KW-0853">WD repeat</keyword>
<name>A0A091VY40_OPIHO</name>
<protein>
    <recommendedName>
        <fullName evidence="20">Kinesin-like protein KIF21B</fullName>
    </recommendedName>
</protein>
<dbReference type="InterPro" id="IPR001752">
    <property type="entry name" value="Kinesin_motor_dom"/>
</dbReference>
<evidence type="ECO:0000256" key="4">
    <source>
        <dbReference type="ARBA" id="ARBA00004541"/>
    </source>
</evidence>
<evidence type="ECO:0000256" key="21">
    <source>
        <dbReference type="PROSITE-ProRule" id="PRU00221"/>
    </source>
</evidence>
<keyword evidence="6" id="KW-0963">Cytoplasm</keyword>
<comment type="function">
    <text evidence="18">Plus-end directed microtubule-dependent motor protein which displays processive activity. Is involved in regulation of microtubule dynamics, synapse function and neuronal morphology, including dendritic tree branching and spine formation. Plays a role in lerning and memory. Involved in delivery of gamma-aminobutyric acid (GABA(A)) receptor to cell surface.</text>
</comment>
<evidence type="ECO:0000313" key="27">
    <source>
        <dbReference type="Proteomes" id="UP000053605"/>
    </source>
</evidence>
<dbReference type="Proteomes" id="UP000053605">
    <property type="component" value="Unassembled WGS sequence"/>
</dbReference>
<dbReference type="InterPro" id="IPR019775">
    <property type="entry name" value="WD40_repeat_CS"/>
</dbReference>
<evidence type="ECO:0000256" key="6">
    <source>
        <dbReference type="ARBA" id="ARBA00022490"/>
    </source>
</evidence>
<feature type="compositionally biased region" description="Polar residues" evidence="24">
    <location>
        <begin position="652"/>
        <end position="667"/>
    </location>
</feature>
<dbReference type="FunFam" id="2.130.10.10:FF:000158">
    <property type="entry name" value="Kinesin family member 21A"/>
    <property type="match status" value="1"/>
</dbReference>
<feature type="coiled-coil region" evidence="23">
    <location>
        <begin position="461"/>
        <end position="613"/>
    </location>
</feature>
<feature type="domain" description="Kinesin motor" evidence="25">
    <location>
        <begin position="1"/>
        <end position="202"/>
    </location>
</feature>
<evidence type="ECO:0000256" key="2">
    <source>
        <dbReference type="ARBA" id="ARBA00004279"/>
    </source>
</evidence>
<dbReference type="FunFam" id="2.130.10.10:FF:000490">
    <property type="entry name" value="Kinesin family member 21B"/>
    <property type="match status" value="1"/>
</dbReference>
<dbReference type="GO" id="GO:0005524">
    <property type="term" value="F:ATP binding"/>
    <property type="evidence" value="ECO:0007669"/>
    <property type="project" value="UniProtKB-KW"/>
</dbReference>
<comment type="subunit">
    <text evidence="19">Interacts with TRIM3; the interaction positively affects motility of KIF21B. Interacts with GABARAP and GABA(A) receptor subunits: GABRG2, GABRA1 and GABRA2. May interact with GABA(A) receptor subunits: GABRB2 and GABRB3.</text>
</comment>
<dbReference type="STRING" id="30419.A0A091VY40"/>
<keyword evidence="14" id="KW-0505">Motor protein</keyword>
<dbReference type="SMART" id="SM00320">
    <property type="entry name" value="WD40"/>
    <property type="match status" value="7"/>
</dbReference>
<evidence type="ECO:0000256" key="11">
    <source>
        <dbReference type="ARBA" id="ARBA00022741"/>
    </source>
</evidence>
<evidence type="ECO:0000256" key="24">
    <source>
        <dbReference type="SAM" id="MobiDB-lite"/>
    </source>
</evidence>
<dbReference type="Pfam" id="PF00225">
    <property type="entry name" value="Kinesin"/>
    <property type="match status" value="2"/>
</dbReference>
<keyword evidence="13 23" id="KW-0175">Coiled coil</keyword>
<evidence type="ECO:0000256" key="10">
    <source>
        <dbReference type="ARBA" id="ARBA00022737"/>
    </source>
</evidence>
<feature type="compositionally biased region" description="Gly residues" evidence="24">
    <location>
        <begin position="943"/>
        <end position="953"/>
    </location>
</feature>
<evidence type="ECO:0000256" key="19">
    <source>
        <dbReference type="ARBA" id="ARBA00062361"/>
    </source>
</evidence>
<dbReference type="InterPro" id="IPR056533">
    <property type="entry name" value="KIF21A/B_hel_1"/>
</dbReference>
<dbReference type="GO" id="GO:0030426">
    <property type="term" value="C:growth cone"/>
    <property type="evidence" value="ECO:0007669"/>
    <property type="project" value="UniProtKB-SubCell"/>
</dbReference>
<keyword evidence="11" id="KW-0547">Nucleotide-binding</keyword>
<dbReference type="Pfam" id="PF23203">
    <property type="entry name" value="KIF21A"/>
    <property type="match status" value="1"/>
</dbReference>
<keyword evidence="16" id="KW-0966">Cell projection</keyword>
<feature type="repeat" description="WD" evidence="21">
    <location>
        <begin position="1093"/>
        <end position="1132"/>
    </location>
</feature>
<feature type="coiled-coil region" evidence="23">
    <location>
        <begin position="723"/>
        <end position="785"/>
    </location>
</feature>
<evidence type="ECO:0000256" key="23">
    <source>
        <dbReference type="SAM" id="Coils"/>
    </source>
</evidence>
<dbReference type="InterPro" id="IPR036961">
    <property type="entry name" value="Kinesin_motor_dom_sf"/>
</dbReference>
<evidence type="ECO:0000256" key="7">
    <source>
        <dbReference type="ARBA" id="ARBA00022553"/>
    </source>
</evidence>
<evidence type="ECO:0000256" key="1">
    <source>
        <dbReference type="ARBA" id="ARBA00004245"/>
    </source>
</evidence>
<dbReference type="Pfam" id="PF00400">
    <property type="entry name" value="WD40"/>
    <property type="match status" value="6"/>
</dbReference>
<feature type="compositionally biased region" description="Low complexity" evidence="24">
    <location>
        <begin position="339"/>
        <end position="348"/>
    </location>
</feature>
<feature type="compositionally biased region" description="Basic and acidic residues" evidence="24">
    <location>
        <begin position="896"/>
        <end position="913"/>
    </location>
</feature>
<feature type="repeat" description="WD" evidence="21">
    <location>
        <begin position="1372"/>
        <end position="1402"/>
    </location>
</feature>
<evidence type="ECO:0000256" key="12">
    <source>
        <dbReference type="ARBA" id="ARBA00022840"/>
    </source>
</evidence>
<dbReference type="SUPFAM" id="SSF46579">
    <property type="entry name" value="Prefoldin"/>
    <property type="match status" value="1"/>
</dbReference>
<feature type="region of interest" description="Disordered" evidence="24">
    <location>
        <begin position="1026"/>
        <end position="1053"/>
    </location>
</feature>
<feature type="non-terminal residue" evidence="26">
    <location>
        <position position="1"/>
    </location>
</feature>
<dbReference type="PhylomeDB" id="A0A091VY40"/>
<evidence type="ECO:0000256" key="14">
    <source>
        <dbReference type="ARBA" id="ARBA00023175"/>
    </source>
</evidence>
<dbReference type="GO" id="GO:0031410">
    <property type="term" value="C:cytoplasmic vesicle"/>
    <property type="evidence" value="ECO:0007669"/>
    <property type="project" value="UniProtKB-SubCell"/>
</dbReference>
<dbReference type="SMART" id="SM00129">
    <property type="entry name" value="KISc"/>
    <property type="match status" value="1"/>
</dbReference>
<evidence type="ECO:0000256" key="20">
    <source>
        <dbReference type="ARBA" id="ARBA00073301"/>
    </source>
</evidence>
<dbReference type="GO" id="GO:0051231">
    <property type="term" value="P:spindle elongation"/>
    <property type="evidence" value="ECO:0007669"/>
    <property type="project" value="TreeGrafter"/>
</dbReference>
<dbReference type="Pfam" id="PF23204">
    <property type="entry name" value="KIF21A_2nd"/>
    <property type="match status" value="1"/>
</dbReference>
<evidence type="ECO:0000313" key="26">
    <source>
        <dbReference type="EMBL" id="KFR07720.1"/>
    </source>
</evidence>
<accession>A0A091VY40</accession>
<feature type="region of interest" description="Disordered" evidence="24">
    <location>
        <begin position="896"/>
        <end position="962"/>
    </location>
</feature>
<dbReference type="GO" id="GO:0007052">
    <property type="term" value="P:mitotic spindle organization"/>
    <property type="evidence" value="ECO:0007669"/>
    <property type="project" value="TreeGrafter"/>
</dbReference>
<dbReference type="PANTHER" id="PTHR47969">
    <property type="entry name" value="CHROMOSOME-ASSOCIATED KINESIN KIF4A-RELATED"/>
    <property type="match status" value="1"/>
</dbReference>
<keyword evidence="7" id="KW-0597">Phosphoprotein</keyword>
<feature type="region of interest" description="Disordered" evidence="24">
    <location>
        <begin position="624"/>
        <end position="667"/>
    </location>
</feature>
<dbReference type="InterPro" id="IPR015943">
    <property type="entry name" value="WD40/YVTN_repeat-like_dom_sf"/>
</dbReference>
<proteinExistence type="inferred from homology"/>
<dbReference type="PROSITE" id="PS00411">
    <property type="entry name" value="KINESIN_MOTOR_1"/>
    <property type="match status" value="1"/>
</dbReference>